<keyword evidence="2" id="KW-1185">Reference proteome</keyword>
<dbReference type="EMBL" id="JAGEUA010000004">
    <property type="protein sequence ID" value="KAL0984382.1"/>
    <property type="molecule type" value="Genomic_DNA"/>
</dbReference>
<proteinExistence type="predicted"/>
<accession>A0ABD0XDM1</accession>
<reference evidence="1 2" key="1">
    <citation type="submission" date="2024-06" db="EMBL/GenBank/DDBJ databases">
        <authorList>
            <person name="Pan Q."/>
            <person name="Wen M."/>
            <person name="Jouanno E."/>
            <person name="Zahm M."/>
            <person name="Klopp C."/>
            <person name="Cabau C."/>
            <person name="Louis A."/>
            <person name="Berthelot C."/>
            <person name="Parey E."/>
            <person name="Roest Crollius H."/>
            <person name="Montfort J."/>
            <person name="Robinson-Rechavi M."/>
            <person name="Bouchez O."/>
            <person name="Lampietro C."/>
            <person name="Lopez Roques C."/>
            <person name="Donnadieu C."/>
            <person name="Postlethwait J."/>
            <person name="Bobe J."/>
            <person name="Verreycken H."/>
            <person name="Guiguen Y."/>
        </authorList>
    </citation>
    <scope>NUCLEOTIDE SEQUENCE [LARGE SCALE GENOMIC DNA]</scope>
    <source>
        <strain evidence="1">Up_M1</strain>
        <tissue evidence="1">Testis</tissue>
    </source>
</reference>
<dbReference type="AlphaFoldDB" id="A0ABD0XDM1"/>
<evidence type="ECO:0000313" key="2">
    <source>
        <dbReference type="Proteomes" id="UP001557470"/>
    </source>
</evidence>
<name>A0ABD0XDM1_UMBPY</name>
<comment type="caution">
    <text evidence="1">The sequence shown here is derived from an EMBL/GenBank/DDBJ whole genome shotgun (WGS) entry which is preliminary data.</text>
</comment>
<evidence type="ECO:0000313" key="1">
    <source>
        <dbReference type="EMBL" id="KAL0984382.1"/>
    </source>
</evidence>
<dbReference type="Proteomes" id="UP001557470">
    <property type="component" value="Unassembled WGS sequence"/>
</dbReference>
<sequence>MFLWKHPGTSLRLKKLTQVRGIQISGKPGDDFIEMLETALGEKGTLDSRTMELLFDVIIPEVIIKILKVHQGMCRYMAEVFIESREMI</sequence>
<organism evidence="1 2">
    <name type="scientific">Umbra pygmaea</name>
    <name type="common">Eastern mudminnow</name>
    <dbReference type="NCBI Taxonomy" id="75934"/>
    <lineage>
        <taxon>Eukaryota</taxon>
        <taxon>Metazoa</taxon>
        <taxon>Chordata</taxon>
        <taxon>Craniata</taxon>
        <taxon>Vertebrata</taxon>
        <taxon>Euteleostomi</taxon>
        <taxon>Actinopterygii</taxon>
        <taxon>Neopterygii</taxon>
        <taxon>Teleostei</taxon>
        <taxon>Protacanthopterygii</taxon>
        <taxon>Esociformes</taxon>
        <taxon>Umbridae</taxon>
        <taxon>Umbra</taxon>
    </lineage>
</organism>
<protein>
    <submittedName>
        <fullName evidence="1">Uncharacterized protein</fullName>
    </submittedName>
</protein>
<gene>
    <name evidence="1" type="ORF">UPYG_G00140740</name>
</gene>